<feature type="transmembrane region" description="Helical" evidence="14">
    <location>
        <begin position="104"/>
        <end position="125"/>
    </location>
</feature>
<gene>
    <name evidence="15" type="ORF">BCR37DRAFT_206579</name>
</gene>
<dbReference type="AlphaFoldDB" id="A0A1Y2FQ97"/>
<comment type="caution">
    <text evidence="14">Lacks conserved residue(s) required for the propagation of feature annotation.</text>
</comment>
<keyword evidence="6 14" id="KW-0812">Transmembrane</keyword>
<keyword evidence="12 14" id="KW-0456">Lyase</keyword>
<keyword evidence="9 14" id="KW-0443">Lipid metabolism</keyword>
<dbReference type="InterPro" id="IPR007482">
    <property type="entry name" value="Tyr_Pase-like_PTPLA"/>
</dbReference>
<evidence type="ECO:0000256" key="7">
    <source>
        <dbReference type="ARBA" id="ARBA00022832"/>
    </source>
</evidence>
<evidence type="ECO:0000256" key="4">
    <source>
        <dbReference type="ARBA" id="ARBA00013122"/>
    </source>
</evidence>
<evidence type="ECO:0000313" key="16">
    <source>
        <dbReference type="Proteomes" id="UP000193685"/>
    </source>
</evidence>
<reference evidence="15 16" key="1">
    <citation type="submission" date="2016-07" db="EMBL/GenBank/DDBJ databases">
        <title>Pervasive Adenine N6-methylation of Active Genes in Fungi.</title>
        <authorList>
            <consortium name="DOE Joint Genome Institute"/>
            <person name="Mondo S.J."/>
            <person name="Dannebaum R.O."/>
            <person name="Kuo R.C."/>
            <person name="Labutti K."/>
            <person name="Haridas S."/>
            <person name="Kuo A."/>
            <person name="Salamov A."/>
            <person name="Ahrendt S.R."/>
            <person name="Lipzen A."/>
            <person name="Sullivan W."/>
            <person name="Andreopoulos W.B."/>
            <person name="Clum A."/>
            <person name="Lindquist E."/>
            <person name="Daum C."/>
            <person name="Ramamoorthy G.K."/>
            <person name="Gryganskyi A."/>
            <person name="Culley D."/>
            <person name="Magnuson J.K."/>
            <person name="James T.Y."/>
            <person name="O'Malley M.A."/>
            <person name="Stajich J.E."/>
            <person name="Spatafora J.W."/>
            <person name="Visel A."/>
            <person name="Grigoriev I.V."/>
        </authorList>
    </citation>
    <scope>NUCLEOTIDE SEQUENCE [LARGE SCALE GENOMIC DNA]</scope>
    <source>
        <strain evidence="15 16">12-1054</strain>
    </source>
</reference>
<comment type="catalytic activity">
    <reaction evidence="13 14">
        <text>a very-long-chain (3R)-3-hydroxyacyl-CoA = a very-long-chain (2E)-enoyl-CoA + H2O</text>
        <dbReference type="Rhea" id="RHEA:45812"/>
        <dbReference type="ChEBI" id="CHEBI:15377"/>
        <dbReference type="ChEBI" id="CHEBI:83728"/>
        <dbReference type="ChEBI" id="CHEBI:85440"/>
        <dbReference type="EC" id="4.2.1.134"/>
    </reaction>
</comment>
<dbReference type="GO" id="GO:0030497">
    <property type="term" value="P:fatty acid elongation"/>
    <property type="evidence" value="ECO:0007669"/>
    <property type="project" value="TreeGrafter"/>
</dbReference>
<accession>A0A1Y2FQ97</accession>
<evidence type="ECO:0000256" key="11">
    <source>
        <dbReference type="ARBA" id="ARBA00023160"/>
    </source>
</evidence>
<evidence type="ECO:0000256" key="12">
    <source>
        <dbReference type="ARBA" id="ARBA00023239"/>
    </source>
</evidence>
<dbReference type="Pfam" id="PF04387">
    <property type="entry name" value="PTPLA"/>
    <property type="match status" value="1"/>
</dbReference>
<dbReference type="EC" id="4.2.1.134" evidence="4 14"/>
<dbReference type="OMA" id="WSYILWQ"/>
<comment type="similarity">
    <text evidence="3 14">Belongs to the very long-chain fatty acids dehydratase HACD family.</text>
</comment>
<keyword evidence="8 14" id="KW-1133">Transmembrane helix</keyword>
<organism evidence="15 16">
    <name type="scientific">Protomyces lactucae-debilis</name>
    <dbReference type="NCBI Taxonomy" id="2754530"/>
    <lineage>
        <taxon>Eukaryota</taxon>
        <taxon>Fungi</taxon>
        <taxon>Dikarya</taxon>
        <taxon>Ascomycota</taxon>
        <taxon>Taphrinomycotina</taxon>
        <taxon>Taphrinomycetes</taxon>
        <taxon>Taphrinales</taxon>
        <taxon>Protomycetaceae</taxon>
        <taxon>Protomyces</taxon>
    </lineage>
</organism>
<dbReference type="GO" id="GO:0042761">
    <property type="term" value="P:very long-chain fatty acid biosynthetic process"/>
    <property type="evidence" value="ECO:0007669"/>
    <property type="project" value="TreeGrafter"/>
</dbReference>
<comment type="subcellular location">
    <subcellularLocation>
        <location evidence="14">Endoplasmic reticulum membrane</location>
        <topology evidence="14">Multi-pass membrane protein</topology>
    </subcellularLocation>
    <subcellularLocation>
        <location evidence="1">Membrane</location>
        <topology evidence="1">Multi-pass membrane protein</topology>
    </subcellularLocation>
</comment>
<keyword evidence="5 14" id="KW-0444">Lipid biosynthesis</keyword>
<keyword evidence="7 14" id="KW-0276">Fatty acid metabolism</keyword>
<dbReference type="GO" id="GO:0030148">
    <property type="term" value="P:sphingolipid biosynthetic process"/>
    <property type="evidence" value="ECO:0007669"/>
    <property type="project" value="TreeGrafter"/>
</dbReference>
<evidence type="ECO:0000256" key="14">
    <source>
        <dbReference type="RuleBase" id="RU363109"/>
    </source>
</evidence>
<evidence type="ECO:0000256" key="13">
    <source>
        <dbReference type="ARBA" id="ARBA00036671"/>
    </source>
</evidence>
<keyword evidence="14" id="KW-0256">Endoplasmic reticulum</keyword>
<comment type="pathway">
    <text evidence="2 14">Lipid metabolism; fatty acid biosynthesis.</text>
</comment>
<protein>
    <recommendedName>
        <fullName evidence="4 14">Very-long-chain (3R)-3-hydroxyacyl-CoA dehydratase</fullName>
        <ecNumber evidence="4 14">4.2.1.134</ecNumber>
    </recommendedName>
</protein>
<comment type="caution">
    <text evidence="15">The sequence shown here is derived from an EMBL/GenBank/DDBJ whole genome shotgun (WGS) entry which is preliminary data.</text>
</comment>
<evidence type="ECO:0000256" key="2">
    <source>
        <dbReference type="ARBA" id="ARBA00005194"/>
    </source>
</evidence>
<keyword evidence="11 14" id="KW-0275">Fatty acid biosynthesis</keyword>
<dbReference type="GeneID" id="63782996"/>
<dbReference type="RefSeq" id="XP_040727342.1">
    <property type="nucleotide sequence ID" value="XM_040866397.1"/>
</dbReference>
<dbReference type="EMBL" id="MCFI01000003">
    <property type="protein sequence ID" value="ORY86160.1"/>
    <property type="molecule type" value="Genomic_DNA"/>
</dbReference>
<dbReference type="Proteomes" id="UP000193685">
    <property type="component" value="Unassembled WGS sequence"/>
</dbReference>
<dbReference type="PANTHER" id="PTHR11035">
    <property type="entry name" value="VERY-LONG-CHAIN (3R)-3-HYDROXYACYL-COA DEHYDRATASE"/>
    <property type="match status" value="1"/>
</dbReference>
<dbReference type="GO" id="GO:0102158">
    <property type="term" value="F:very-long-chain (3R)-3-hydroxyacyl-CoA dehydratase activity"/>
    <property type="evidence" value="ECO:0007669"/>
    <property type="project" value="UniProtKB-EC"/>
</dbReference>
<feature type="transmembrane region" description="Helical" evidence="14">
    <location>
        <begin position="171"/>
        <end position="194"/>
    </location>
</feature>
<sequence length="211" mass="24357">MPRKISTSLNHYLFFYNAAEVVMWGAILLRLFLVTRSSGYKEAHDNLSKHLIFVQSTAILEVLHVALGWVPSPLLTTATQVASRLLLVWGIDYLFPYITRESYAYSSMVVAWSITEVLRYSYYAINLRQAVPQALLWARYTLFYVLYPMGAGSEAWLVYKSLTAARAKSPLYANSLIAILFIYVPGFYFLYTYMIAQRRKMFKRQGKKPTK</sequence>
<keyword evidence="16" id="KW-1185">Reference proteome</keyword>
<proteinExistence type="inferred from homology"/>
<evidence type="ECO:0000313" key="15">
    <source>
        <dbReference type="EMBL" id="ORY86160.1"/>
    </source>
</evidence>
<evidence type="ECO:0000256" key="5">
    <source>
        <dbReference type="ARBA" id="ARBA00022516"/>
    </source>
</evidence>
<feature type="transmembrane region" description="Helical" evidence="14">
    <location>
        <begin position="12"/>
        <end position="32"/>
    </location>
</feature>
<dbReference type="OrthoDB" id="46988at2759"/>
<evidence type="ECO:0000256" key="8">
    <source>
        <dbReference type="ARBA" id="ARBA00022989"/>
    </source>
</evidence>
<evidence type="ECO:0000256" key="10">
    <source>
        <dbReference type="ARBA" id="ARBA00023136"/>
    </source>
</evidence>
<dbReference type="GO" id="GO:0005789">
    <property type="term" value="C:endoplasmic reticulum membrane"/>
    <property type="evidence" value="ECO:0007669"/>
    <property type="project" value="UniProtKB-SubCell"/>
</dbReference>
<dbReference type="STRING" id="56484.A0A1Y2FQ97"/>
<name>A0A1Y2FQ97_PROLT</name>
<evidence type="ECO:0000256" key="6">
    <source>
        <dbReference type="ARBA" id="ARBA00022692"/>
    </source>
</evidence>
<evidence type="ECO:0000256" key="9">
    <source>
        <dbReference type="ARBA" id="ARBA00023098"/>
    </source>
</evidence>
<evidence type="ECO:0000256" key="3">
    <source>
        <dbReference type="ARBA" id="ARBA00007811"/>
    </source>
</evidence>
<keyword evidence="10 14" id="KW-0472">Membrane</keyword>
<evidence type="ECO:0000256" key="1">
    <source>
        <dbReference type="ARBA" id="ARBA00004141"/>
    </source>
</evidence>
<dbReference type="PANTHER" id="PTHR11035:SF3">
    <property type="entry name" value="VERY-LONG-CHAIN (3R)-3-HYDROXYACYL-COA DEHYDRATASE"/>
    <property type="match status" value="1"/>
</dbReference>
<feature type="transmembrane region" description="Helical" evidence="14">
    <location>
        <begin position="137"/>
        <end position="159"/>
    </location>
</feature>
<comment type="function">
    <text evidence="14">Catalyzes the third of the four reactions of the long-chain fatty acids elongation cycle. This endoplasmic reticulum-bound enzymatic process, allows the addition of two carbons to the chain of long- and very long-chain fatty acids/VLCFAs per cycle. This enzyme catalyzes the dehydration of the 3-hydroxyacyl-CoA intermediate into trans-2,3-enoyl-CoA, within each cycle of fatty acid elongation. Thereby, it participates to the production of VLCFAs of different chain lengths that are involved in multiple biological processes as precursors of membrane lipids and lipid mediators.</text>
</comment>
<dbReference type="UniPathway" id="UPA00094"/>